<proteinExistence type="predicted"/>
<dbReference type="EMBL" id="CAIX01000005">
    <property type="protein sequence ID" value="CCI40070.1"/>
    <property type="molecule type" value="Genomic_DNA"/>
</dbReference>
<organism evidence="4 5">
    <name type="scientific">Albugo candida</name>
    <dbReference type="NCBI Taxonomy" id="65357"/>
    <lineage>
        <taxon>Eukaryota</taxon>
        <taxon>Sar</taxon>
        <taxon>Stramenopiles</taxon>
        <taxon>Oomycota</taxon>
        <taxon>Peronosporomycetes</taxon>
        <taxon>Albuginales</taxon>
        <taxon>Albuginaceae</taxon>
        <taxon>Albugo</taxon>
    </lineage>
</organism>
<dbReference type="Proteomes" id="UP000053237">
    <property type="component" value="Unassembled WGS sequence"/>
</dbReference>
<evidence type="ECO:0000313" key="5">
    <source>
        <dbReference type="Proteomes" id="UP000053237"/>
    </source>
</evidence>
<dbReference type="PANTHER" id="PTHR21694">
    <property type="entry name" value="COILED-COIL DOMAIN-CONTAINING PROTEIN 63"/>
    <property type="match status" value="1"/>
</dbReference>
<feature type="domain" description="ODAD1 central coiled coil region" evidence="3">
    <location>
        <begin position="320"/>
        <end position="443"/>
    </location>
</feature>
<dbReference type="InterPro" id="IPR049258">
    <property type="entry name" value="ODAD1_CC"/>
</dbReference>
<evidence type="ECO:0000256" key="1">
    <source>
        <dbReference type="ARBA" id="ARBA00023054"/>
    </source>
</evidence>
<gene>
    <name evidence="4" type="ORF">BN9_008540</name>
</gene>
<dbReference type="STRING" id="65357.A0A024G172"/>
<name>A0A024G172_9STRA</name>
<evidence type="ECO:0000259" key="3">
    <source>
        <dbReference type="Pfam" id="PF21773"/>
    </source>
</evidence>
<keyword evidence="5" id="KW-1185">Reference proteome</keyword>
<dbReference type="OrthoDB" id="64371at2759"/>
<comment type="caution">
    <text evidence="4">The sequence shown here is derived from an EMBL/GenBank/DDBJ whole genome shotgun (WGS) entry which is preliminary data.</text>
</comment>
<reference evidence="4 5" key="1">
    <citation type="submission" date="2012-05" db="EMBL/GenBank/DDBJ databases">
        <title>Recombination and specialization in a pathogen metapopulation.</title>
        <authorList>
            <person name="Gardiner A."/>
            <person name="Kemen E."/>
            <person name="Schultz-Larsen T."/>
            <person name="MacLean D."/>
            <person name="Van Oosterhout C."/>
            <person name="Jones J.D.G."/>
        </authorList>
    </citation>
    <scope>NUCLEOTIDE SEQUENCE [LARGE SCALE GENOMIC DNA]</scope>
    <source>
        <strain evidence="4 5">Ac Nc2</strain>
    </source>
</reference>
<accession>A0A024G172</accession>
<keyword evidence="1 2" id="KW-0175">Coiled coil</keyword>
<dbReference type="InParanoid" id="A0A024G172"/>
<evidence type="ECO:0000313" key="4">
    <source>
        <dbReference type="EMBL" id="CCI40070.1"/>
    </source>
</evidence>
<protein>
    <recommendedName>
        <fullName evidence="3">ODAD1 central coiled coil region domain-containing protein</fullName>
    </recommendedName>
</protein>
<feature type="coiled-coil region" evidence="2">
    <location>
        <begin position="99"/>
        <end position="126"/>
    </location>
</feature>
<sequence>MAFSREAQTCAYNNKAVDVSSTKLVQLEREDKLRHAREFSTWLLNYAKQIEAIRARNKRLEQELSFDAHAERDDPFYNEQMAGKLGELFLQGSNVMLRLEIAKQELSHLDQEVSKYELLVANQREKNYAIANYNQTHLLTSGKIRKLEHDLDRRVLKMNEKLRSNRRLYDTLDTLYNERLCMDAVYTKRGLDLLQKQQQINRLENEVQSIQSEVSDIEKSIEDTRQDGQVYELECTQRANKLLVELTDVGLDQHSHKYIGPLLPMNLATALEKFDIPHETIDTKTQSLCKTLRKTVNKNRWICGQAKATTDIAVSTLTENLRLFQQIHQLNGTTTVDEVIQTFHAQEAEHFARMQLVNSLAQELEERRHIVSTLRERIGRVKSQNYTANCQKAKQVQAMNAKIERTLVQTRMKKESAKDLTTFLDDLRSELVSFHTRLGCKAQITNGGNLHQLFHEIEERATTILEQNYSTKIVCNGGGHNVHIQLEQNIDPKESNLSLPTFSPKCAKSPKDFGLYRNDQIFRYGNVDPPQLCMDDLGKRDVADEAYAYTYDELKSDVWPMELQQ</sequence>
<dbReference type="Pfam" id="PF21773">
    <property type="entry name" value="ODAD1_CC"/>
    <property type="match status" value="1"/>
</dbReference>
<dbReference type="PANTHER" id="PTHR21694:SF18">
    <property type="entry name" value="COILED-COIL DOMAIN-CONTAINING PROTEIN 63"/>
    <property type="match status" value="1"/>
</dbReference>
<feature type="coiled-coil region" evidence="2">
    <location>
        <begin position="193"/>
        <end position="227"/>
    </location>
</feature>
<dbReference type="AlphaFoldDB" id="A0A024G172"/>
<evidence type="ECO:0000256" key="2">
    <source>
        <dbReference type="SAM" id="Coils"/>
    </source>
</evidence>
<dbReference type="InterPro" id="IPR051876">
    <property type="entry name" value="ODA-DC/CCD"/>
</dbReference>